<dbReference type="AlphaFoldDB" id="A0A917W6Q0"/>
<dbReference type="EMBL" id="BMMZ01000007">
    <property type="protein sequence ID" value="GGL69456.1"/>
    <property type="molecule type" value="Genomic_DNA"/>
</dbReference>
<comment type="caution">
    <text evidence="1">The sequence shown here is derived from an EMBL/GenBank/DDBJ whole genome shotgun (WGS) entry which is preliminary data.</text>
</comment>
<dbReference type="Proteomes" id="UP000613840">
    <property type="component" value="Unassembled WGS sequence"/>
</dbReference>
<dbReference type="InterPro" id="IPR023393">
    <property type="entry name" value="START-like_dom_sf"/>
</dbReference>
<evidence type="ECO:0008006" key="3">
    <source>
        <dbReference type="Google" id="ProtNLM"/>
    </source>
</evidence>
<dbReference type="Pfam" id="PF10604">
    <property type="entry name" value="Polyketide_cyc2"/>
    <property type="match status" value="1"/>
</dbReference>
<evidence type="ECO:0000313" key="2">
    <source>
        <dbReference type="Proteomes" id="UP000613840"/>
    </source>
</evidence>
<name>A0A917W6Q0_9ACTN</name>
<sequence>MTDVPRVVRVSREVAADPETIFELIADPAQQPRWDGNDNLGNADVGQRVRGVGDVFVMTLTSGQVRENRVVEFDESRLIAWQPAPPGEEPPGHLWRWALEPLGDGRTRVIHSYDWTALTDEKRMARARQNTPDALAASVDRLAALAESGA</sequence>
<organism evidence="1 2">
    <name type="scientific">Microlunatus endophyticus</name>
    <dbReference type="NCBI Taxonomy" id="1716077"/>
    <lineage>
        <taxon>Bacteria</taxon>
        <taxon>Bacillati</taxon>
        <taxon>Actinomycetota</taxon>
        <taxon>Actinomycetes</taxon>
        <taxon>Propionibacteriales</taxon>
        <taxon>Propionibacteriaceae</taxon>
        <taxon>Microlunatus</taxon>
    </lineage>
</organism>
<protein>
    <recommendedName>
        <fullName evidence="3">Polyketide cyclase</fullName>
    </recommendedName>
</protein>
<keyword evidence="2" id="KW-1185">Reference proteome</keyword>
<evidence type="ECO:0000313" key="1">
    <source>
        <dbReference type="EMBL" id="GGL69456.1"/>
    </source>
</evidence>
<dbReference type="InterPro" id="IPR019587">
    <property type="entry name" value="Polyketide_cyclase/dehydratase"/>
</dbReference>
<reference evidence="1" key="2">
    <citation type="submission" date="2020-09" db="EMBL/GenBank/DDBJ databases">
        <authorList>
            <person name="Sun Q."/>
            <person name="Zhou Y."/>
        </authorList>
    </citation>
    <scope>NUCLEOTIDE SEQUENCE</scope>
    <source>
        <strain evidence="1">CGMCC 4.7306</strain>
    </source>
</reference>
<accession>A0A917W6Q0</accession>
<dbReference type="RefSeq" id="WP_188896194.1">
    <property type="nucleotide sequence ID" value="NZ_BMMZ01000007.1"/>
</dbReference>
<reference evidence="1" key="1">
    <citation type="journal article" date="2014" name="Int. J. Syst. Evol. Microbiol.">
        <title>Complete genome sequence of Corynebacterium casei LMG S-19264T (=DSM 44701T), isolated from a smear-ripened cheese.</title>
        <authorList>
            <consortium name="US DOE Joint Genome Institute (JGI-PGF)"/>
            <person name="Walter F."/>
            <person name="Albersmeier A."/>
            <person name="Kalinowski J."/>
            <person name="Ruckert C."/>
        </authorList>
    </citation>
    <scope>NUCLEOTIDE SEQUENCE</scope>
    <source>
        <strain evidence="1">CGMCC 4.7306</strain>
    </source>
</reference>
<dbReference type="SUPFAM" id="SSF55961">
    <property type="entry name" value="Bet v1-like"/>
    <property type="match status" value="1"/>
</dbReference>
<proteinExistence type="predicted"/>
<dbReference type="Gene3D" id="3.30.530.20">
    <property type="match status" value="1"/>
</dbReference>
<gene>
    <name evidence="1" type="ORF">GCM10011575_30090</name>
</gene>